<gene>
    <name evidence="2" type="ORF">K469DRAFT_14580</name>
</gene>
<dbReference type="AlphaFoldDB" id="A0A6A6F060"/>
<sequence>MTPKRRRPSPGHHRVHQFSTHRTVKKTSFETSQQHHQPAIQTMSDSVLDQFTEEQVQRALRNRRRKQLASFTDDGIIPDSHSFEQHLKNVVEAQQQNQQSKMQSFYNQDILQTEETTIVTRQTDCPCHEGCKIDHGVACIARTIVRPTGHNTYIKVKEDTGSRVNWISLAEAKRLAVPLRGIKSPQQFTGVAGHTFTPTHEVDLTLIGQARKSSHDVFLIAPPGFPVEGAVVGTDFIKQWGHVHMLFESEEMLLVVQNKTTRAERVAIEQRRVEVERKAKELADRQQQMQLGNQAFPGPRKSMSAGSCSTLGQFDEKKV</sequence>
<evidence type="ECO:0000313" key="2">
    <source>
        <dbReference type="EMBL" id="KAF2195546.1"/>
    </source>
</evidence>
<proteinExistence type="predicted"/>
<evidence type="ECO:0000256" key="1">
    <source>
        <dbReference type="SAM" id="MobiDB-lite"/>
    </source>
</evidence>
<keyword evidence="3" id="KW-1185">Reference proteome</keyword>
<dbReference type="EMBL" id="ML994610">
    <property type="protein sequence ID" value="KAF2195546.1"/>
    <property type="molecule type" value="Genomic_DNA"/>
</dbReference>
<feature type="compositionally biased region" description="Polar residues" evidence="1">
    <location>
        <begin position="29"/>
        <end position="40"/>
    </location>
</feature>
<dbReference type="InterPro" id="IPR021109">
    <property type="entry name" value="Peptidase_aspartic_dom_sf"/>
</dbReference>
<feature type="region of interest" description="Disordered" evidence="1">
    <location>
        <begin position="281"/>
        <end position="319"/>
    </location>
</feature>
<feature type="region of interest" description="Disordered" evidence="1">
    <location>
        <begin position="1"/>
        <end position="40"/>
    </location>
</feature>
<name>A0A6A6F060_9PEZI</name>
<organism evidence="2 3">
    <name type="scientific">Zopfia rhizophila CBS 207.26</name>
    <dbReference type="NCBI Taxonomy" id="1314779"/>
    <lineage>
        <taxon>Eukaryota</taxon>
        <taxon>Fungi</taxon>
        <taxon>Dikarya</taxon>
        <taxon>Ascomycota</taxon>
        <taxon>Pezizomycotina</taxon>
        <taxon>Dothideomycetes</taxon>
        <taxon>Dothideomycetes incertae sedis</taxon>
        <taxon>Zopfiaceae</taxon>
        <taxon>Zopfia</taxon>
    </lineage>
</organism>
<feature type="compositionally biased region" description="Basic residues" evidence="1">
    <location>
        <begin position="1"/>
        <end position="16"/>
    </location>
</feature>
<dbReference type="OrthoDB" id="4770388at2759"/>
<dbReference type="Proteomes" id="UP000800200">
    <property type="component" value="Unassembled WGS sequence"/>
</dbReference>
<accession>A0A6A6F060</accession>
<protein>
    <submittedName>
        <fullName evidence="2">Uncharacterized protein</fullName>
    </submittedName>
</protein>
<dbReference type="Gene3D" id="2.40.70.10">
    <property type="entry name" value="Acid Proteases"/>
    <property type="match status" value="1"/>
</dbReference>
<evidence type="ECO:0000313" key="3">
    <source>
        <dbReference type="Proteomes" id="UP000800200"/>
    </source>
</evidence>
<reference evidence="2" key="1">
    <citation type="journal article" date="2020" name="Stud. Mycol.">
        <title>101 Dothideomycetes genomes: a test case for predicting lifestyles and emergence of pathogens.</title>
        <authorList>
            <person name="Haridas S."/>
            <person name="Albert R."/>
            <person name="Binder M."/>
            <person name="Bloem J."/>
            <person name="Labutti K."/>
            <person name="Salamov A."/>
            <person name="Andreopoulos B."/>
            <person name="Baker S."/>
            <person name="Barry K."/>
            <person name="Bills G."/>
            <person name="Bluhm B."/>
            <person name="Cannon C."/>
            <person name="Castanera R."/>
            <person name="Culley D."/>
            <person name="Daum C."/>
            <person name="Ezra D."/>
            <person name="Gonzalez J."/>
            <person name="Henrissat B."/>
            <person name="Kuo A."/>
            <person name="Liang C."/>
            <person name="Lipzen A."/>
            <person name="Lutzoni F."/>
            <person name="Magnuson J."/>
            <person name="Mondo S."/>
            <person name="Nolan M."/>
            <person name="Ohm R."/>
            <person name="Pangilinan J."/>
            <person name="Park H.-J."/>
            <person name="Ramirez L."/>
            <person name="Alfaro M."/>
            <person name="Sun H."/>
            <person name="Tritt A."/>
            <person name="Yoshinaga Y."/>
            <person name="Zwiers L.-H."/>
            <person name="Turgeon B."/>
            <person name="Goodwin S."/>
            <person name="Spatafora J."/>
            <person name="Crous P."/>
            <person name="Grigoriev I."/>
        </authorList>
    </citation>
    <scope>NUCLEOTIDE SEQUENCE</scope>
    <source>
        <strain evidence="2">CBS 207.26</strain>
    </source>
</reference>